<evidence type="ECO:0000256" key="8">
    <source>
        <dbReference type="ARBA" id="ARBA00023229"/>
    </source>
</evidence>
<evidence type="ECO:0000256" key="7">
    <source>
        <dbReference type="ARBA" id="ARBA00022857"/>
    </source>
</evidence>
<evidence type="ECO:0000256" key="11">
    <source>
        <dbReference type="HAMAP-Rule" id="MF_00354"/>
    </source>
</evidence>
<dbReference type="PIRSF" id="PIRSF003314">
    <property type="entry name" value="IPP_isomerase"/>
    <property type="match status" value="1"/>
</dbReference>
<dbReference type="Proteomes" id="UP000510821">
    <property type="component" value="Chromosome"/>
</dbReference>
<dbReference type="KEGG" id="flt:Sv326_0062"/>
<evidence type="ECO:0000256" key="3">
    <source>
        <dbReference type="ARBA" id="ARBA00022630"/>
    </source>
</evidence>
<dbReference type="CDD" id="cd02811">
    <property type="entry name" value="IDI-2_FMN"/>
    <property type="match status" value="1"/>
</dbReference>
<evidence type="ECO:0000313" key="14">
    <source>
        <dbReference type="Proteomes" id="UP000510821"/>
    </source>
</evidence>
<evidence type="ECO:0000256" key="4">
    <source>
        <dbReference type="ARBA" id="ARBA00022643"/>
    </source>
</evidence>
<accession>A0A7D6B9H2</accession>
<evidence type="ECO:0000256" key="5">
    <source>
        <dbReference type="ARBA" id="ARBA00022723"/>
    </source>
</evidence>
<comment type="cofactor">
    <cofactor evidence="11">
        <name>Mg(2+)</name>
        <dbReference type="ChEBI" id="CHEBI:18420"/>
    </cofactor>
</comment>
<protein>
    <recommendedName>
        <fullName evidence="11">Isopentenyl-diphosphate delta-isomerase</fullName>
        <shortName evidence="11">IPP isomerase</shortName>
        <ecNumber evidence="11">5.3.3.2</ecNumber>
    </recommendedName>
    <alternativeName>
        <fullName evidence="11">Isopentenyl diphosphate:dimethylallyl diphosphate isomerase</fullName>
    </alternativeName>
    <alternativeName>
        <fullName evidence="11">Isopentenyl pyrophosphate isomerase</fullName>
    </alternativeName>
    <alternativeName>
        <fullName evidence="11">Type 2 isopentenyl diphosphate isomerase</fullName>
        <shortName evidence="11">IDI-2</shortName>
    </alternativeName>
</protein>
<evidence type="ECO:0000256" key="6">
    <source>
        <dbReference type="ARBA" id="ARBA00022842"/>
    </source>
</evidence>
<keyword evidence="3 11" id="KW-0285">Flavoprotein</keyword>
<evidence type="ECO:0000259" key="12">
    <source>
        <dbReference type="Pfam" id="PF01070"/>
    </source>
</evidence>
<feature type="binding site" evidence="11">
    <location>
        <position position="160"/>
    </location>
    <ligand>
        <name>substrate</name>
    </ligand>
</feature>
<keyword evidence="8 11" id="KW-0414">Isoprene biosynthesis</keyword>
<feature type="domain" description="FMN-dependent dehydrogenase" evidence="12">
    <location>
        <begin position="174"/>
        <end position="330"/>
    </location>
</feature>
<comment type="function">
    <text evidence="11">Involved in the biosynthesis of isoprenoids. Catalyzes the 1,3-allylic rearrangement of the homoallylic substrate isopentenyl (IPP) to its allylic isomer, dimethylallyl diphosphate (DMAPP).</text>
</comment>
<dbReference type="GO" id="GO:0008299">
    <property type="term" value="P:isoprenoid biosynthetic process"/>
    <property type="evidence" value="ECO:0007669"/>
    <property type="project" value="UniProtKB-UniRule"/>
</dbReference>
<name>A0A7D6B9H2_FERL1</name>
<feature type="binding site" evidence="11">
    <location>
        <begin position="287"/>
        <end position="288"/>
    </location>
    <ligand>
        <name>FMN</name>
        <dbReference type="ChEBI" id="CHEBI:58210"/>
    </ligand>
</feature>
<evidence type="ECO:0000256" key="9">
    <source>
        <dbReference type="ARBA" id="ARBA00023235"/>
    </source>
</evidence>
<dbReference type="Pfam" id="PF01070">
    <property type="entry name" value="FMN_dh"/>
    <property type="match status" value="2"/>
</dbReference>
<gene>
    <name evidence="11" type="primary">fni</name>
    <name evidence="13" type="ORF">Sv326_0062</name>
</gene>
<organism evidence="13 14">
    <name type="scientific">Fermentimicrarchaeum limneticum</name>
    <dbReference type="NCBI Taxonomy" id="2795018"/>
    <lineage>
        <taxon>Archaea</taxon>
        <taxon>Candidatus Micrarchaeota</taxon>
        <taxon>Candidatus Fermentimicrarchaeales</taxon>
        <taxon>Candidatus Fermentimicrarchaeaceae</taxon>
        <taxon>Candidatus Fermentimicrarchaeum</taxon>
    </lineage>
</organism>
<comment type="subunit">
    <text evidence="10 11">Homooctamer. Dimer of tetramers.</text>
</comment>
<dbReference type="EC" id="5.3.3.2" evidence="11"/>
<comment type="caution">
    <text evidence="11">Lacks conserved residue(s) required for the propagation of feature annotation.</text>
</comment>
<evidence type="ECO:0000256" key="10">
    <source>
        <dbReference type="ARBA" id="ARBA00025810"/>
    </source>
</evidence>
<dbReference type="HAMAP" id="MF_00354">
    <property type="entry name" value="Idi_2"/>
    <property type="match status" value="1"/>
</dbReference>
<keyword evidence="4 11" id="KW-0288">FMN</keyword>
<sequence length="363" mass="38885">MAKSTTERRKSSHLRICSTKNVEFAHKTTGFEDVDFIHRALPELGVDKIDITCSAFGKRLSAPFFIESITGGSAEAKRINKSLAAAAEKAGVAMGLGSQRAMIENPSLSDTYCVRDVAPDILLIGNIGIAQLMEYDVRRITDAVDCVGADAIFVHLNALQEAIQPEGNRNFEKCLSYLEKFTSQLSIPVIAKETGAGISRDVAAALSKAGVKGIDVAGAGGTSWGAVELHRNSQGHESFWEWGIPTALSVVEVAGTCKLPIIASGGIRSGCDAAKAIALGADYAGAALPFLKAAEKGEKAVFDELERWKEQLKICMFLTGCENLKSLANSPLIITGRTAELFRLRGISPEGFANRREHSKMIL</sequence>
<feature type="binding site" evidence="11">
    <location>
        <begin position="266"/>
        <end position="268"/>
    </location>
    <ligand>
        <name>FMN</name>
        <dbReference type="ChEBI" id="CHEBI:58210"/>
    </ligand>
</feature>
<feature type="domain" description="FMN-dependent dehydrogenase" evidence="12">
    <location>
        <begin position="2"/>
        <end position="99"/>
    </location>
</feature>
<comment type="similarity">
    <text evidence="11">Belongs to the IPP isomerase type 2 family.</text>
</comment>
<dbReference type="GO" id="GO:0016491">
    <property type="term" value="F:oxidoreductase activity"/>
    <property type="evidence" value="ECO:0007669"/>
    <property type="project" value="InterPro"/>
</dbReference>
<dbReference type="InterPro" id="IPR013785">
    <property type="entry name" value="Aldolase_TIM"/>
</dbReference>
<feature type="binding site" evidence="11">
    <location>
        <position position="161"/>
    </location>
    <ligand>
        <name>Mg(2+)</name>
        <dbReference type="ChEBI" id="CHEBI:18420"/>
    </ligand>
</feature>
<keyword evidence="2 11" id="KW-0963">Cytoplasm</keyword>
<dbReference type="NCBIfam" id="TIGR02151">
    <property type="entry name" value="IPP_isom_2"/>
    <property type="match status" value="1"/>
</dbReference>
<dbReference type="PANTHER" id="PTHR43665">
    <property type="entry name" value="ISOPENTENYL-DIPHOSPHATE DELTA-ISOMERASE"/>
    <property type="match status" value="1"/>
</dbReference>
<dbReference type="PANTHER" id="PTHR43665:SF1">
    <property type="entry name" value="ISOPENTENYL-DIPHOSPHATE DELTA-ISOMERASE"/>
    <property type="match status" value="1"/>
</dbReference>
<comment type="cofactor">
    <cofactor evidence="11">
        <name>NADPH</name>
        <dbReference type="ChEBI" id="CHEBI:57783"/>
    </cofactor>
</comment>
<evidence type="ECO:0000256" key="2">
    <source>
        <dbReference type="ARBA" id="ARBA00022490"/>
    </source>
</evidence>
<feature type="binding site" evidence="11">
    <location>
        <begin position="68"/>
        <end position="70"/>
    </location>
    <ligand>
        <name>FMN</name>
        <dbReference type="ChEBI" id="CHEBI:58210"/>
    </ligand>
</feature>
<feature type="binding site" evidence="11">
    <location>
        <begin position="98"/>
        <end position="100"/>
    </location>
    <ligand>
        <name>substrate</name>
    </ligand>
</feature>
<feature type="binding site" evidence="11">
    <location>
        <position position="222"/>
    </location>
    <ligand>
        <name>FMN</name>
        <dbReference type="ChEBI" id="CHEBI:58210"/>
    </ligand>
</feature>
<keyword evidence="5 11" id="KW-0479">Metal-binding</keyword>
<dbReference type="GO" id="GO:0004452">
    <property type="term" value="F:isopentenyl-diphosphate delta-isomerase activity"/>
    <property type="evidence" value="ECO:0007669"/>
    <property type="project" value="UniProtKB-UniRule"/>
</dbReference>
<dbReference type="AlphaFoldDB" id="A0A7D6B9H2"/>
<dbReference type="GO" id="GO:0010181">
    <property type="term" value="F:FMN binding"/>
    <property type="evidence" value="ECO:0007669"/>
    <property type="project" value="UniProtKB-UniRule"/>
</dbReference>
<dbReference type="InterPro" id="IPR011179">
    <property type="entry name" value="IPdP_isomerase"/>
</dbReference>
<dbReference type="Gene3D" id="3.20.20.70">
    <property type="entry name" value="Aldolase class I"/>
    <property type="match status" value="1"/>
</dbReference>
<feature type="binding site" evidence="11">
    <location>
        <position position="126"/>
    </location>
    <ligand>
        <name>FMN</name>
        <dbReference type="ChEBI" id="CHEBI:58210"/>
    </ligand>
</feature>
<dbReference type="GO" id="GO:0070402">
    <property type="term" value="F:NADPH binding"/>
    <property type="evidence" value="ECO:0007669"/>
    <property type="project" value="UniProtKB-UniRule"/>
</dbReference>
<dbReference type="SUPFAM" id="SSF51395">
    <property type="entry name" value="FMN-linked oxidoreductases"/>
    <property type="match status" value="1"/>
</dbReference>
<reference evidence="14" key="1">
    <citation type="submission" date="2020-07" db="EMBL/GenBank/DDBJ databases">
        <title>Metabolic diversity and evolutionary history of the archaeal phylum ###Micrarchaeota### uncovered from a freshwater lake metagenome.</title>
        <authorList>
            <person name="Kadnikov V.V."/>
            <person name="Savvichev A.S."/>
            <person name="Mardanov A.V."/>
            <person name="Beletsky A.V."/>
            <person name="Chupakov A.V."/>
            <person name="Kokryatskaya N.M."/>
            <person name="Pimenov N.V."/>
            <person name="Ravin N.V."/>
        </authorList>
    </citation>
    <scope>NUCLEOTIDE SEQUENCE [LARGE SCALE GENOMIC DNA]</scope>
</reference>
<dbReference type="GO" id="GO:0005737">
    <property type="term" value="C:cytoplasm"/>
    <property type="evidence" value="ECO:0007669"/>
    <property type="project" value="UniProtKB-SubCell"/>
</dbReference>
<feature type="binding site" evidence="11">
    <location>
        <begin position="9"/>
        <end position="10"/>
    </location>
    <ligand>
        <name>substrate</name>
    </ligand>
</feature>
<dbReference type="GO" id="GO:0000287">
    <property type="term" value="F:magnesium ion binding"/>
    <property type="evidence" value="ECO:0007669"/>
    <property type="project" value="UniProtKB-UniRule"/>
</dbReference>
<comment type="catalytic activity">
    <reaction evidence="11">
        <text>isopentenyl diphosphate = dimethylallyl diphosphate</text>
        <dbReference type="Rhea" id="RHEA:23284"/>
        <dbReference type="ChEBI" id="CHEBI:57623"/>
        <dbReference type="ChEBI" id="CHEBI:128769"/>
        <dbReference type="EC" id="5.3.3.2"/>
    </reaction>
</comment>
<feature type="binding site" evidence="11">
    <location>
        <position position="192"/>
    </location>
    <ligand>
        <name>FMN</name>
        <dbReference type="ChEBI" id="CHEBI:58210"/>
    </ligand>
</feature>
<keyword evidence="9 11" id="KW-0413">Isomerase</keyword>
<feature type="binding site" evidence="11">
    <location>
        <position position="98"/>
    </location>
    <ligand>
        <name>FMN</name>
        <dbReference type="ChEBI" id="CHEBI:58210"/>
    </ligand>
</feature>
<comment type="subcellular location">
    <subcellularLocation>
        <location evidence="11">Cytoplasm</location>
    </subcellularLocation>
</comment>
<comment type="cofactor">
    <cofactor evidence="1 11">
        <name>FMN</name>
        <dbReference type="ChEBI" id="CHEBI:58210"/>
    </cofactor>
</comment>
<keyword evidence="7 11" id="KW-0521">NADP</keyword>
<keyword evidence="6 11" id="KW-0460">Magnesium</keyword>
<proteinExistence type="inferred from homology"/>
<evidence type="ECO:0000313" key="13">
    <source>
        <dbReference type="EMBL" id="QLJ52237.1"/>
    </source>
</evidence>
<dbReference type="EMBL" id="CP058998">
    <property type="protein sequence ID" value="QLJ52237.1"/>
    <property type="molecule type" value="Genomic_DNA"/>
</dbReference>
<dbReference type="InterPro" id="IPR000262">
    <property type="entry name" value="FMN-dep_DH"/>
</dbReference>
<evidence type="ECO:0000256" key="1">
    <source>
        <dbReference type="ARBA" id="ARBA00001917"/>
    </source>
</evidence>